<dbReference type="EMBL" id="QRMS01000002">
    <property type="protein sequence ID" value="RHJ88371.1"/>
    <property type="molecule type" value="Genomic_DNA"/>
</dbReference>
<dbReference type="SUPFAM" id="SSF47413">
    <property type="entry name" value="lambda repressor-like DNA-binding domains"/>
    <property type="match status" value="1"/>
</dbReference>
<protein>
    <submittedName>
        <fullName evidence="1">Uncharacterized protein</fullName>
    </submittedName>
</protein>
<evidence type="ECO:0000313" key="2">
    <source>
        <dbReference type="Proteomes" id="UP000284841"/>
    </source>
</evidence>
<dbReference type="OrthoDB" id="2738at2"/>
<organism evidence="1 2">
    <name type="scientific">Emergencia timonensis</name>
    <dbReference type="NCBI Taxonomy" id="1776384"/>
    <lineage>
        <taxon>Bacteria</taxon>
        <taxon>Bacillati</taxon>
        <taxon>Bacillota</taxon>
        <taxon>Clostridia</taxon>
        <taxon>Peptostreptococcales</taxon>
        <taxon>Anaerovoracaceae</taxon>
        <taxon>Emergencia</taxon>
    </lineage>
</organism>
<reference evidence="1 2" key="1">
    <citation type="submission" date="2018-08" db="EMBL/GenBank/DDBJ databases">
        <title>A genome reference for cultivated species of the human gut microbiota.</title>
        <authorList>
            <person name="Zou Y."/>
            <person name="Xue W."/>
            <person name="Luo G."/>
        </authorList>
    </citation>
    <scope>NUCLEOTIDE SEQUENCE [LARGE SCALE GENOMIC DNA]</scope>
    <source>
        <strain evidence="1 2">AM07-24</strain>
    </source>
</reference>
<accession>A0A415E419</accession>
<evidence type="ECO:0000313" key="1">
    <source>
        <dbReference type="EMBL" id="RHJ88371.1"/>
    </source>
</evidence>
<keyword evidence="2" id="KW-1185">Reference proteome</keyword>
<name>A0A415E419_9FIRM</name>
<dbReference type="Proteomes" id="UP000284841">
    <property type="component" value="Unassembled WGS sequence"/>
</dbReference>
<sequence length="501" mass="57787">MQFYEKLTFIMNLTQISNRELAQAIHVDPSVISRFRNGKRGIPRNREPLRNMAYFFALRCGGEYQRRALSEMAGVKRIITAKKDQLSEFLFHWLCGDTDEVDRFLKTFESLTIEGIASDAAVDSSNISHKGNFVYYGNEGKRAAVRAAHQHLLAQKEPGTIYILADETDDWLMEDYGFTSNMQSELLACLQRGFQICHIIPSIYSSDQMLESLTRWIPLYMTGRVSAYFYPHIRDRLYRHSIIMVPDQIALASHSMAGRRSSYATMLTTDSRLVQATEAEFQDYLSLCLPMLNTYSEPQKLFQCFMRFLSPHGFRIQKLSSLSAVTAPIELILDSIEQRKDSETKRLGRLYLQEMKRLEQDQNQYNLIDIVQLPTADQIRAGTVPITATCGSIGTLYYTPKTYAQHLKKIIRILETHEDYHFVPLEGQNDTESSLMVKGNHRALLVHNSKPFTVFEISQPEIVALYREYLLRLAEKVGYTGIHRFKIKSRLRELIRELEGQ</sequence>
<gene>
    <name evidence="1" type="ORF">DW099_08175</name>
</gene>
<proteinExistence type="predicted"/>
<comment type="caution">
    <text evidence="1">The sequence shown here is derived from an EMBL/GenBank/DDBJ whole genome shotgun (WGS) entry which is preliminary data.</text>
</comment>
<dbReference type="GO" id="GO:0003677">
    <property type="term" value="F:DNA binding"/>
    <property type="evidence" value="ECO:0007669"/>
    <property type="project" value="InterPro"/>
</dbReference>
<dbReference type="AlphaFoldDB" id="A0A415E419"/>
<dbReference type="InterPro" id="IPR010982">
    <property type="entry name" value="Lambda_DNA-bd_dom_sf"/>
</dbReference>
<dbReference type="STRING" id="1776384.GCA_900086585_03978"/>